<dbReference type="InterPro" id="IPR000086">
    <property type="entry name" value="NUDIX_hydrolase_dom"/>
</dbReference>
<dbReference type="AlphaFoldDB" id="J3P5M9"/>
<dbReference type="GO" id="GO:0044715">
    <property type="term" value="F:8-oxo-dGDP phosphatase activity"/>
    <property type="evidence" value="ECO:0007669"/>
    <property type="project" value="TreeGrafter"/>
</dbReference>
<evidence type="ECO:0000313" key="2">
    <source>
        <dbReference type="EMBL" id="EJT74981.1"/>
    </source>
</evidence>
<reference evidence="4" key="1">
    <citation type="submission" date="2010-07" db="EMBL/GenBank/DDBJ databases">
        <title>The genome sequence of Gaeumannomyces graminis var. tritici strain R3-111a-1.</title>
        <authorList>
            <consortium name="The Broad Institute Genome Sequencing Platform"/>
            <person name="Ma L.-J."/>
            <person name="Dead R."/>
            <person name="Young S."/>
            <person name="Zeng Q."/>
            <person name="Koehrsen M."/>
            <person name="Alvarado L."/>
            <person name="Berlin A."/>
            <person name="Chapman S.B."/>
            <person name="Chen Z."/>
            <person name="Freedman E."/>
            <person name="Gellesch M."/>
            <person name="Goldberg J."/>
            <person name="Griggs A."/>
            <person name="Gujja S."/>
            <person name="Heilman E.R."/>
            <person name="Heiman D."/>
            <person name="Hepburn T."/>
            <person name="Howarth C."/>
            <person name="Jen D."/>
            <person name="Larson L."/>
            <person name="Mehta T."/>
            <person name="Neiman D."/>
            <person name="Pearson M."/>
            <person name="Roberts A."/>
            <person name="Saif S."/>
            <person name="Shea T."/>
            <person name="Shenoy N."/>
            <person name="Sisk P."/>
            <person name="Stolte C."/>
            <person name="Sykes S."/>
            <person name="Walk T."/>
            <person name="White J."/>
            <person name="Yandava C."/>
            <person name="Haas B."/>
            <person name="Nusbaum C."/>
            <person name="Birren B."/>
        </authorList>
    </citation>
    <scope>NUCLEOTIDE SEQUENCE [LARGE SCALE GENOMIC DNA]</scope>
    <source>
        <strain evidence="4">R3-111a-1</strain>
    </source>
</reference>
<dbReference type="EnsemblFungi" id="EJT74981">
    <property type="protein sequence ID" value="EJT74981"/>
    <property type="gene ID" value="GGTG_08819"/>
</dbReference>
<evidence type="ECO:0000313" key="3">
    <source>
        <dbReference type="EnsemblFungi" id="EJT74981"/>
    </source>
</evidence>
<keyword evidence="4" id="KW-1185">Reference proteome</keyword>
<dbReference type="eggNOG" id="KOG4313">
    <property type="taxonomic scope" value="Eukaryota"/>
</dbReference>
<reference evidence="2" key="3">
    <citation type="submission" date="2010-09" db="EMBL/GenBank/DDBJ databases">
        <title>Annotation of Gaeumannomyces graminis var. tritici R3-111a-1.</title>
        <authorList>
            <consortium name="The Broad Institute Genome Sequencing Platform"/>
            <person name="Ma L.-J."/>
            <person name="Dead R."/>
            <person name="Young S.K."/>
            <person name="Zeng Q."/>
            <person name="Gargeya S."/>
            <person name="Fitzgerald M."/>
            <person name="Haas B."/>
            <person name="Abouelleil A."/>
            <person name="Alvarado L."/>
            <person name="Arachchi H.M."/>
            <person name="Berlin A."/>
            <person name="Brown A."/>
            <person name="Chapman S.B."/>
            <person name="Chen Z."/>
            <person name="Dunbar C."/>
            <person name="Freedman E."/>
            <person name="Gearin G."/>
            <person name="Gellesch M."/>
            <person name="Goldberg J."/>
            <person name="Griggs A."/>
            <person name="Gujja S."/>
            <person name="Heiman D."/>
            <person name="Howarth C."/>
            <person name="Larson L."/>
            <person name="Lui A."/>
            <person name="MacDonald P.J.P."/>
            <person name="Mehta T."/>
            <person name="Montmayeur A."/>
            <person name="Murphy C."/>
            <person name="Neiman D."/>
            <person name="Pearson M."/>
            <person name="Priest M."/>
            <person name="Roberts A."/>
            <person name="Saif S."/>
            <person name="Shea T."/>
            <person name="Shenoy N."/>
            <person name="Sisk P."/>
            <person name="Stolte C."/>
            <person name="Sykes S."/>
            <person name="Yandava C."/>
            <person name="Wortman J."/>
            <person name="Nusbaum C."/>
            <person name="Birren B."/>
        </authorList>
    </citation>
    <scope>NUCLEOTIDE SEQUENCE</scope>
    <source>
        <strain evidence="2">R3-111a-1</strain>
    </source>
</reference>
<feature type="domain" description="Nudix hydrolase" evidence="1">
    <location>
        <begin position="158"/>
        <end position="306"/>
    </location>
</feature>
<evidence type="ECO:0000313" key="4">
    <source>
        <dbReference type="Proteomes" id="UP000006039"/>
    </source>
</evidence>
<sequence>MERHWENIDLAKRVNTFPDPMLDPDGHRTAMAGLYTVVWPAPDGSETALGYMRRDIYDRLLRVPEALRGQTRLDAARGTVSVFRWPGEEPLDEPERTRRVAAVAQHLREAAAFPILVKGWRDELWPVFGPGGMNNNNNDGELVFSMERAALGLVGSMRYGVHVNAYVVAPEAPHGIRVWVPTRAATKSSFPGMLDNAVAGGLMTGEDPFECMVREADEEASLPGQVVRANARAAGAITYVYVTDARSGEEGHVYPECEWVFDLELPEGTTPRPKDGEVESFALMDVPDVQANLAAGRFKPNCAGVTLDFFMRRGIINRSNEPCYDDIVRHLHRVIPFPGPHHRAVAELAGQTTQT</sequence>
<evidence type="ECO:0000259" key="1">
    <source>
        <dbReference type="PROSITE" id="PS51462"/>
    </source>
</evidence>
<gene>
    <name evidence="3" type="primary">20349277</name>
    <name evidence="2" type="ORF">GGTG_08819</name>
</gene>
<dbReference type="EMBL" id="GL385398">
    <property type="protein sequence ID" value="EJT74981.1"/>
    <property type="molecule type" value="Genomic_DNA"/>
</dbReference>
<dbReference type="OrthoDB" id="10261522at2759"/>
<dbReference type="Pfam" id="PF15916">
    <property type="entry name" value="DUF4743"/>
    <property type="match status" value="1"/>
</dbReference>
<dbReference type="SUPFAM" id="SSF55811">
    <property type="entry name" value="Nudix"/>
    <property type="match status" value="1"/>
</dbReference>
<protein>
    <recommendedName>
        <fullName evidence="1">Nudix hydrolase domain-containing protein</fullName>
    </recommendedName>
</protein>
<dbReference type="FunFam" id="3.90.79.10:FF:000019">
    <property type="entry name" value="Thiamin pyrophosphokinase, putative"/>
    <property type="match status" value="1"/>
</dbReference>
<organism evidence="2">
    <name type="scientific">Gaeumannomyces tritici (strain R3-111a-1)</name>
    <name type="common">Wheat and barley take-all root rot fungus</name>
    <name type="synonym">Gaeumannomyces graminis var. tritici</name>
    <dbReference type="NCBI Taxonomy" id="644352"/>
    <lineage>
        <taxon>Eukaryota</taxon>
        <taxon>Fungi</taxon>
        <taxon>Dikarya</taxon>
        <taxon>Ascomycota</taxon>
        <taxon>Pezizomycotina</taxon>
        <taxon>Sordariomycetes</taxon>
        <taxon>Sordariomycetidae</taxon>
        <taxon>Magnaporthales</taxon>
        <taxon>Magnaporthaceae</taxon>
        <taxon>Gaeumannomyces</taxon>
    </lineage>
</organism>
<dbReference type="STRING" id="644352.J3P5M9"/>
<dbReference type="VEuPathDB" id="FungiDB:GGTG_08819"/>
<dbReference type="CDD" id="cd03676">
    <property type="entry name" value="NUDIX_Tnr3_like"/>
    <property type="match status" value="1"/>
</dbReference>
<dbReference type="InterPro" id="IPR031804">
    <property type="entry name" value="DUF4743"/>
</dbReference>
<dbReference type="RefSeq" id="XP_009224925.1">
    <property type="nucleotide sequence ID" value="XM_009226661.1"/>
</dbReference>
<dbReference type="InterPro" id="IPR015797">
    <property type="entry name" value="NUDIX_hydrolase-like_dom_sf"/>
</dbReference>
<reference evidence="3" key="4">
    <citation type="journal article" date="2015" name="G3 (Bethesda)">
        <title>Genome sequences of three phytopathogenic species of the Magnaporthaceae family of fungi.</title>
        <authorList>
            <person name="Okagaki L.H."/>
            <person name="Nunes C.C."/>
            <person name="Sailsbery J."/>
            <person name="Clay B."/>
            <person name="Brown D."/>
            <person name="John T."/>
            <person name="Oh Y."/>
            <person name="Young N."/>
            <person name="Fitzgerald M."/>
            <person name="Haas B.J."/>
            <person name="Zeng Q."/>
            <person name="Young S."/>
            <person name="Adiconis X."/>
            <person name="Fan L."/>
            <person name="Levin J.Z."/>
            <person name="Mitchell T.K."/>
            <person name="Okubara P.A."/>
            <person name="Farman M.L."/>
            <person name="Kohn L.M."/>
            <person name="Birren B."/>
            <person name="Ma L.-J."/>
            <person name="Dean R.A."/>
        </authorList>
    </citation>
    <scope>NUCLEOTIDE SEQUENCE</scope>
    <source>
        <strain evidence="3">R3-111a-1</strain>
    </source>
</reference>
<reference evidence="2" key="2">
    <citation type="submission" date="2010-07" db="EMBL/GenBank/DDBJ databases">
        <authorList>
            <consortium name="The Broad Institute Genome Sequencing Platform"/>
            <consortium name="Broad Institute Genome Sequencing Center for Infectious Disease"/>
            <person name="Ma L.-J."/>
            <person name="Dead R."/>
            <person name="Young S."/>
            <person name="Zeng Q."/>
            <person name="Koehrsen M."/>
            <person name="Alvarado L."/>
            <person name="Berlin A."/>
            <person name="Chapman S.B."/>
            <person name="Chen Z."/>
            <person name="Freedman E."/>
            <person name="Gellesch M."/>
            <person name="Goldberg J."/>
            <person name="Griggs A."/>
            <person name="Gujja S."/>
            <person name="Heilman E.R."/>
            <person name="Heiman D."/>
            <person name="Hepburn T."/>
            <person name="Howarth C."/>
            <person name="Jen D."/>
            <person name="Larson L."/>
            <person name="Mehta T."/>
            <person name="Neiman D."/>
            <person name="Pearson M."/>
            <person name="Roberts A."/>
            <person name="Saif S."/>
            <person name="Shea T."/>
            <person name="Shenoy N."/>
            <person name="Sisk P."/>
            <person name="Stolte C."/>
            <person name="Sykes S."/>
            <person name="Walk T."/>
            <person name="White J."/>
            <person name="Yandava C."/>
            <person name="Haas B."/>
            <person name="Nusbaum C."/>
            <person name="Birren B."/>
        </authorList>
    </citation>
    <scope>NUCLEOTIDE SEQUENCE</scope>
    <source>
        <strain evidence="2">R3-111a-1</strain>
    </source>
</reference>
<dbReference type="PANTHER" id="PTHR13622:SF8">
    <property type="entry name" value="THIAMIN PYROPHOSPHOKINASE 1"/>
    <property type="match status" value="1"/>
</dbReference>
<dbReference type="PANTHER" id="PTHR13622">
    <property type="entry name" value="THIAMIN PYROPHOSPHOKINASE"/>
    <property type="match status" value="1"/>
</dbReference>
<name>J3P5M9_GAET3</name>
<dbReference type="FunCoup" id="J3P5M9">
    <property type="interactions" value="61"/>
</dbReference>
<dbReference type="PROSITE" id="PS51462">
    <property type="entry name" value="NUDIX"/>
    <property type="match status" value="1"/>
</dbReference>
<dbReference type="Pfam" id="PF00293">
    <property type="entry name" value="NUDIX"/>
    <property type="match status" value="1"/>
</dbReference>
<proteinExistence type="predicted"/>
<accession>J3P5M9</accession>
<dbReference type="Proteomes" id="UP000006039">
    <property type="component" value="Unassembled WGS sequence"/>
</dbReference>
<dbReference type="Gene3D" id="3.90.79.10">
    <property type="entry name" value="Nucleoside Triphosphate Pyrophosphohydrolase"/>
    <property type="match status" value="1"/>
</dbReference>
<reference evidence="3" key="5">
    <citation type="submission" date="2018-04" db="UniProtKB">
        <authorList>
            <consortium name="EnsemblFungi"/>
        </authorList>
    </citation>
    <scope>IDENTIFICATION</scope>
    <source>
        <strain evidence="3">R3-111a-1</strain>
    </source>
</reference>
<dbReference type="HOGENOM" id="CLU_048013_0_0_1"/>
<dbReference type="GeneID" id="20349277"/>